<evidence type="ECO:0000256" key="1">
    <source>
        <dbReference type="ARBA" id="ARBA00022690"/>
    </source>
</evidence>
<dbReference type="SUPFAM" id="SSF57362">
    <property type="entry name" value="BPTI-like"/>
    <property type="match status" value="2"/>
</dbReference>
<dbReference type="PROSITE" id="PS50279">
    <property type="entry name" value="BPTI_KUNITZ_2"/>
    <property type="match status" value="1"/>
</dbReference>
<keyword evidence="3" id="KW-1015">Disulfide bond</keyword>
<accession>A0A131X8T6</accession>
<keyword evidence="2" id="KW-0722">Serine protease inhibitor</keyword>
<keyword evidence="1" id="KW-0646">Protease inhibitor</keyword>
<dbReference type="InterPro" id="IPR002223">
    <property type="entry name" value="Kunitz_BPTI"/>
</dbReference>
<evidence type="ECO:0000313" key="5">
    <source>
        <dbReference type="EMBL" id="JAP63273.1"/>
    </source>
</evidence>
<dbReference type="GO" id="GO:0005615">
    <property type="term" value="C:extracellular space"/>
    <property type="evidence" value="ECO:0007669"/>
    <property type="project" value="TreeGrafter"/>
</dbReference>
<evidence type="ECO:0000256" key="2">
    <source>
        <dbReference type="ARBA" id="ARBA00022900"/>
    </source>
</evidence>
<reference evidence="5" key="1">
    <citation type="journal article" date="2017" name="Ticks Tick Borne Dis.">
        <title>An insight into the sialome of Hyalomma excavatum.</title>
        <authorList>
            <person name="Ribeiro J.M."/>
            <person name="Slovak M."/>
            <person name="Francischetti I.M."/>
        </authorList>
    </citation>
    <scope>NUCLEOTIDE SEQUENCE</scope>
    <source>
        <strain evidence="5">Samish</strain>
        <tissue evidence="5">Salivary glands</tissue>
    </source>
</reference>
<evidence type="ECO:0000256" key="3">
    <source>
        <dbReference type="ARBA" id="ARBA00023157"/>
    </source>
</evidence>
<dbReference type="Pfam" id="PF00014">
    <property type="entry name" value="Kunitz_BPTI"/>
    <property type="match status" value="2"/>
</dbReference>
<protein>
    <submittedName>
        <fullName evidence="5">Putative tick kunitz 9</fullName>
    </submittedName>
</protein>
<dbReference type="AlphaFoldDB" id="A0A131X8T6"/>
<name>A0A131X8T6_9ACAR</name>
<organism evidence="5">
    <name type="scientific">Hyalomma excavatum</name>
    <dbReference type="NCBI Taxonomy" id="257692"/>
    <lineage>
        <taxon>Eukaryota</taxon>
        <taxon>Metazoa</taxon>
        <taxon>Ecdysozoa</taxon>
        <taxon>Arthropoda</taxon>
        <taxon>Chelicerata</taxon>
        <taxon>Arachnida</taxon>
        <taxon>Acari</taxon>
        <taxon>Parasitiformes</taxon>
        <taxon>Ixodida</taxon>
        <taxon>Ixodoidea</taxon>
        <taxon>Ixodidae</taxon>
        <taxon>Hyalomminae</taxon>
        <taxon>Hyalomma</taxon>
    </lineage>
</organism>
<evidence type="ECO:0000259" key="4">
    <source>
        <dbReference type="PROSITE" id="PS50279"/>
    </source>
</evidence>
<dbReference type="EMBL" id="GEFH01005308">
    <property type="protein sequence ID" value="JAP63273.1"/>
    <property type="molecule type" value="mRNA"/>
</dbReference>
<feature type="non-terminal residue" evidence="5">
    <location>
        <position position="1"/>
    </location>
</feature>
<dbReference type="SMART" id="SM00131">
    <property type="entry name" value="KU"/>
    <property type="match status" value="1"/>
</dbReference>
<dbReference type="InterPro" id="IPR050098">
    <property type="entry name" value="TFPI/VKTCI-like"/>
</dbReference>
<dbReference type="PANTHER" id="PTHR10083:SF374">
    <property type="entry name" value="BPTI_KUNITZ INHIBITOR DOMAIN-CONTAINING PROTEIN"/>
    <property type="match status" value="1"/>
</dbReference>
<proteinExistence type="evidence at transcript level"/>
<sequence>APSAIQLSEARKVNESCKLPIQNLGGSCSGTVSYPWGYNSSSGKCVQFMSWECNKNDNNFPTVKQCLETCNGGSRCLKKPKRGLTSSFLSSLYYFDASEEKCLKKRLLKTKPENNGFKSESECVDECMPSTFLLVKNHYRE</sequence>
<dbReference type="PANTHER" id="PTHR10083">
    <property type="entry name" value="KUNITZ-TYPE PROTEASE INHIBITOR-RELATED"/>
    <property type="match status" value="1"/>
</dbReference>
<feature type="domain" description="BPTI/Kunitz inhibitor" evidence="4">
    <location>
        <begin position="17"/>
        <end position="70"/>
    </location>
</feature>
<dbReference type="InterPro" id="IPR036880">
    <property type="entry name" value="Kunitz_BPTI_sf"/>
</dbReference>
<dbReference type="Gene3D" id="4.10.410.10">
    <property type="entry name" value="Pancreatic trypsin inhibitor Kunitz domain"/>
    <property type="match status" value="2"/>
</dbReference>
<dbReference type="GO" id="GO:0004867">
    <property type="term" value="F:serine-type endopeptidase inhibitor activity"/>
    <property type="evidence" value="ECO:0007669"/>
    <property type="project" value="UniProtKB-KW"/>
</dbReference>